<keyword evidence="2" id="KW-1185">Reference proteome</keyword>
<evidence type="ECO:0008006" key="3">
    <source>
        <dbReference type="Google" id="ProtNLM"/>
    </source>
</evidence>
<reference evidence="1 2" key="1">
    <citation type="submission" date="2019-01" db="EMBL/GenBank/DDBJ databases">
        <title>Ktedonosporobacter rubrisoli SCAWS-G2.</title>
        <authorList>
            <person name="Huang Y."/>
            <person name="Yan B."/>
        </authorList>
    </citation>
    <scope>NUCLEOTIDE SEQUENCE [LARGE SCALE GENOMIC DNA]</scope>
    <source>
        <strain evidence="1 2">SCAWS-G2</strain>
    </source>
</reference>
<sequence length="232" mass="25185">MHKEKIMTDLHDVTERGLQNKGEEDRARAKVSRRSFFLRAAATAAITTPIASLLVEQTAHAASRSAYNLSASDAFHEIRKDEDAHVSFLKEALGKAARPKPKFKDLQQHSSASFVNLSQVFENVGVGAYLMAAPAISNKGNLAAAGSILTIEARHAGYLNALVGKPLSGNGAFDKPISQSQIIKDVSPFIDNLNGGSNPANALKNDIDILNFALLLEYLEAEFYDINVPKFY</sequence>
<name>A0A4P6JJ31_KTERU</name>
<accession>A0A4P6JJ31</accession>
<dbReference type="SUPFAM" id="SSF47240">
    <property type="entry name" value="Ferritin-like"/>
    <property type="match status" value="1"/>
</dbReference>
<proteinExistence type="predicted"/>
<organism evidence="1 2">
    <name type="scientific">Ktedonosporobacter rubrisoli</name>
    <dbReference type="NCBI Taxonomy" id="2509675"/>
    <lineage>
        <taxon>Bacteria</taxon>
        <taxon>Bacillati</taxon>
        <taxon>Chloroflexota</taxon>
        <taxon>Ktedonobacteria</taxon>
        <taxon>Ktedonobacterales</taxon>
        <taxon>Ktedonosporobacteraceae</taxon>
        <taxon>Ktedonosporobacter</taxon>
    </lineage>
</organism>
<dbReference type="EMBL" id="CP035758">
    <property type="protein sequence ID" value="QBD74922.1"/>
    <property type="molecule type" value="Genomic_DNA"/>
</dbReference>
<evidence type="ECO:0000313" key="1">
    <source>
        <dbReference type="EMBL" id="QBD74922.1"/>
    </source>
</evidence>
<dbReference type="Proteomes" id="UP000290365">
    <property type="component" value="Chromosome"/>
</dbReference>
<dbReference type="KEGG" id="kbs:EPA93_02510"/>
<dbReference type="AlphaFoldDB" id="A0A4P6JJ31"/>
<dbReference type="OrthoDB" id="152886at2"/>
<protein>
    <recommendedName>
        <fullName evidence="3">Ferritin-like domain-containing protein</fullName>
    </recommendedName>
</protein>
<dbReference type="Pfam" id="PF13668">
    <property type="entry name" value="Ferritin_2"/>
    <property type="match status" value="2"/>
</dbReference>
<gene>
    <name evidence="1" type="ORF">EPA93_02510</name>
</gene>
<evidence type="ECO:0000313" key="2">
    <source>
        <dbReference type="Proteomes" id="UP000290365"/>
    </source>
</evidence>
<dbReference type="InterPro" id="IPR009078">
    <property type="entry name" value="Ferritin-like_SF"/>
</dbReference>